<evidence type="ECO:0000256" key="3">
    <source>
        <dbReference type="ARBA" id="ARBA00022989"/>
    </source>
</evidence>
<comment type="subunit">
    <text evidence="5">The Tat system comprises two distinct complexes: a TatABC complex, containing multiple copies of TatA, TatB and TatC subunits, and a separate TatA complex, containing only TatA subunits. Substrates initially bind to the TatABC complex, which probably triggers association of the separate TatA complex to form the active translocon.</text>
</comment>
<reference evidence="7" key="1">
    <citation type="journal article" date="2019" name="Int. J. Syst. Evol. Microbiol.">
        <title>The Global Catalogue of Microorganisms (GCM) 10K type strain sequencing project: providing services to taxonomists for standard genome sequencing and annotation.</title>
        <authorList>
            <consortium name="The Broad Institute Genomics Platform"/>
            <consortium name="The Broad Institute Genome Sequencing Center for Infectious Disease"/>
            <person name="Wu L."/>
            <person name="Ma J."/>
        </authorList>
    </citation>
    <scope>NUCLEOTIDE SEQUENCE [LARGE SCALE GENOMIC DNA]</scope>
    <source>
        <strain evidence="7">KCTC 42441</strain>
    </source>
</reference>
<keyword evidence="5" id="KW-0653">Protein transport</keyword>
<dbReference type="NCBIfam" id="TIGR00945">
    <property type="entry name" value="tatC"/>
    <property type="match status" value="1"/>
</dbReference>
<dbReference type="Pfam" id="PF00902">
    <property type="entry name" value="TatC"/>
    <property type="match status" value="1"/>
</dbReference>
<dbReference type="EMBL" id="JBHRYA010000007">
    <property type="protein sequence ID" value="MFC3716107.1"/>
    <property type="molecule type" value="Genomic_DNA"/>
</dbReference>
<evidence type="ECO:0000256" key="5">
    <source>
        <dbReference type="HAMAP-Rule" id="MF_00902"/>
    </source>
</evidence>
<evidence type="ECO:0000313" key="6">
    <source>
        <dbReference type="EMBL" id="MFC3716107.1"/>
    </source>
</evidence>
<comment type="function">
    <text evidence="5">Part of the twin-arginine translocation (Tat) system that transports large folded proteins containing a characteristic twin-arginine motif in their signal peptide across membranes. Together with TatB, TatC is part of a receptor directly interacting with Tat signal peptides.</text>
</comment>
<keyword evidence="5" id="KW-0811">Translocation</keyword>
<evidence type="ECO:0000256" key="4">
    <source>
        <dbReference type="ARBA" id="ARBA00023136"/>
    </source>
</evidence>
<sequence>MSAPDDAGAGSLLDHLVELRSRLLRGIVGVVVVLLALLPFTSQLYTWLALPLVSRLPAGQQMIALNPAGAFFAPIKLTFFVAVFAAAPWLLYQAWAFIAPGLYRREKKLAVPLLGSSVALFYAGCAFAYFLVLPMVFNFLLHFKPDIVAITPDINAYLEFVLVIFLAFGISFELPVALVILVLLGWVTPAQLKEWRGYAIVGIFVVAAVITPPDVVSQLLLAIPMMLLYEAGIFAARAVAPDTPADASADDRTRE</sequence>
<keyword evidence="7" id="KW-1185">Reference proteome</keyword>
<dbReference type="PANTHER" id="PTHR30371">
    <property type="entry name" value="SEC-INDEPENDENT PROTEIN TRANSLOCASE PROTEIN TATC"/>
    <property type="match status" value="1"/>
</dbReference>
<comment type="caution">
    <text evidence="5">Lacks conserved residue(s) required for the propagation of feature annotation.</text>
</comment>
<keyword evidence="5" id="KW-1003">Cell membrane</keyword>
<dbReference type="InterPro" id="IPR002033">
    <property type="entry name" value="TatC"/>
</dbReference>
<feature type="transmembrane region" description="Helical" evidence="5">
    <location>
        <begin position="23"/>
        <end position="48"/>
    </location>
</feature>
<dbReference type="PRINTS" id="PR01840">
    <property type="entry name" value="TATCFAMILY"/>
</dbReference>
<keyword evidence="2 5" id="KW-0812">Transmembrane</keyword>
<evidence type="ECO:0000313" key="7">
    <source>
        <dbReference type="Proteomes" id="UP001595705"/>
    </source>
</evidence>
<feature type="transmembrane region" description="Helical" evidence="5">
    <location>
        <begin position="113"/>
        <end position="140"/>
    </location>
</feature>
<evidence type="ECO:0000256" key="1">
    <source>
        <dbReference type="ARBA" id="ARBA00004141"/>
    </source>
</evidence>
<dbReference type="Proteomes" id="UP001595705">
    <property type="component" value="Unassembled WGS sequence"/>
</dbReference>
<comment type="subcellular location">
    <subcellularLocation>
        <location evidence="5">Cell membrane</location>
        <topology evidence="5">Multi-pass membrane protein</topology>
    </subcellularLocation>
    <subcellularLocation>
        <location evidence="1">Membrane</location>
        <topology evidence="1">Multi-pass membrane protein</topology>
    </subcellularLocation>
</comment>
<name>A0ABV7XM80_9GAMM</name>
<dbReference type="InterPro" id="IPR019820">
    <property type="entry name" value="Sec-indep_translocase_CS"/>
</dbReference>
<comment type="similarity">
    <text evidence="5">Belongs to the TatC family.</text>
</comment>
<accession>A0ABV7XM80</accession>
<organism evidence="6 7">
    <name type="scientific">Luteimonas soli</name>
    <dbReference type="NCBI Taxonomy" id="1648966"/>
    <lineage>
        <taxon>Bacteria</taxon>
        <taxon>Pseudomonadati</taxon>
        <taxon>Pseudomonadota</taxon>
        <taxon>Gammaproteobacteria</taxon>
        <taxon>Lysobacterales</taxon>
        <taxon>Lysobacteraceae</taxon>
        <taxon>Luteimonas</taxon>
    </lineage>
</organism>
<keyword evidence="5" id="KW-0813">Transport</keyword>
<gene>
    <name evidence="5 6" type="primary">tatC</name>
    <name evidence="6" type="ORF">ACFONC_08085</name>
</gene>
<dbReference type="HAMAP" id="MF_00902">
    <property type="entry name" value="TatC"/>
    <property type="match status" value="1"/>
</dbReference>
<keyword evidence="4 5" id="KW-0472">Membrane</keyword>
<comment type="caution">
    <text evidence="6">The sequence shown here is derived from an EMBL/GenBank/DDBJ whole genome shotgun (WGS) entry which is preliminary data.</text>
</comment>
<proteinExistence type="inferred from homology"/>
<keyword evidence="3 5" id="KW-1133">Transmembrane helix</keyword>
<feature type="transmembrane region" description="Helical" evidence="5">
    <location>
        <begin position="160"/>
        <end position="183"/>
    </location>
</feature>
<dbReference type="PROSITE" id="PS01218">
    <property type="entry name" value="TATC"/>
    <property type="match status" value="1"/>
</dbReference>
<protein>
    <recommendedName>
        <fullName evidence="5">Sec-independent protein translocase protein TatC</fullName>
    </recommendedName>
</protein>
<feature type="transmembrane region" description="Helical" evidence="5">
    <location>
        <begin position="68"/>
        <end position="92"/>
    </location>
</feature>
<dbReference type="RefSeq" id="WP_386743223.1">
    <property type="nucleotide sequence ID" value="NZ_JBHRYA010000007.1"/>
</dbReference>
<evidence type="ECO:0000256" key="2">
    <source>
        <dbReference type="ARBA" id="ARBA00022692"/>
    </source>
</evidence>
<dbReference type="PANTHER" id="PTHR30371:SF0">
    <property type="entry name" value="SEC-INDEPENDENT PROTEIN TRANSLOCASE PROTEIN TATC, CHLOROPLASTIC-RELATED"/>
    <property type="match status" value="1"/>
</dbReference>
<feature type="transmembrane region" description="Helical" evidence="5">
    <location>
        <begin position="195"/>
        <end position="213"/>
    </location>
</feature>